<dbReference type="InterPro" id="IPR010402">
    <property type="entry name" value="CCT_domain"/>
</dbReference>
<keyword evidence="6" id="KW-0804">Transcription</keyword>
<dbReference type="PANTHER" id="PTHR43874:SF125">
    <property type="entry name" value="TWO-COMPONENT RESPONSE REGULATOR-LIKE APRR7"/>
    <property type="match status" value="1"/>
</dbReference>
<gene>
    <name evidence="13" type="ORF">Godav_015972</name>
</gene>
<evidence type="ECO:0000256" key="2">
    <source>
        <dbReference type="ARBA" id="ARBA00010330"/>
    </source>
</evidence>
<evidence type="ECO:0000256" key="6">
    <source>
        <dbReference type="ARBA" id="ARBA00023163"/>
    </source>
</evidence>
<dbReference type="Pfam" id="PF00072">
    <property type="entry name" value="Response_reg"/>
    <property type="match status" value="1"/>
</dbReference>
<feature type="compositionally biased region" description="Polar residues" evidence="10">
    <location>
        <begin position="802"/>
        <end position="819"/>
    </location>
</feature>
<feature type="domain" description="Response regulatory" evidence="11">
    <location>
        <begin position="87"/>
        <end position="221"/>
    </location>
</feature>
<keyword evidence="4" id="KW-0805">Transcription regulation</keyword>
<comment type="subcellular location">
    <subcellularLocation>
        <location evidence="1 9">Nucleus</location>
    </subcellularLocation>
</comment>
<feature type="compositionally biased region" description="Basic residues" evidence="10">
    <location>
        <begin position="769"/>
        <end position="788"/>
    </location>
</feature>
<dbReference type="PROSITE" id="PS50110">
    <property type="entry name" value="RESPONSE_REGULATORY"/>
    <property type="match status" value="1"/>
</dbReference>
<dbReference type="GO" id="GO:0000160">
    <property type="term" value="P:phosphorelay signal transduction system"/>
    <property type="evidence" value="ECO:0007669"/>
    <property type="project" value="UniProtKB-KW"/>
</dbReference>
<feature type="region of interest" description="Disordered" evidence="10">
    <location>
        <begin position="647"/>
        <end position="667"/>
    </location>
</feature>
<dbReference type="GO" id="GO:0007623">
    <property type="term" value="P:circadian rhythm"/>
    <property type="evidence" value="ECO:0007669"/>
    <property type="project" value="UniProtKB-ARBA"/>
</dbReference>
<evidence type="ECO:0000256" key="1">
    <source>
        <dbReference type="ARBA" id="ARBA00004123"/>
    </source>
</evidence>
<keyword evidence="14" id="KW-1185">Reference proteome</keyword>
<dbReference type="SUPFAM" id="SSF52172">
    <property type="entry name" value="CheY-like"/>
    <property type="match status" value="1"/>
</dbReference>
<dbReference type="Proteomes" id="UP000593561">
    <property type="component" value="Unassembled WGS sequence"/>
</dbReference>
<dbReference type="Gene3D" id="3.40.50.2300">
    <property type="match status" value="1"/>
</dbReference>
<dbReference type="GO" id="GO:0005634">
    <property type="term" value="C:nucleus"/>
    <property type="evidence" value="ECO:0007669"/>
    <property type="project" value="UniProtKB-SubCell"/>
</dbReference>
<feature type="compositionally biased region" description="Low complexity" evidence="10">
    <location>
        <begin position="702"/>
        <end position="722"/>
    </location>
</feature>
<evidence type="ECO:0000313" key="14">
    <source>
        <dbReference type="Proteomes" id="UP000593561"/>
    </source>
</evidence>
<evidence type="ECO:0008006" key="15">
    <source>
        <dbReference type="Google" id="ProtNLM"/>
    </source>
</evidence>
<evidence type="ECO:0000256" key="9">
    <source>
        <dbReference type="PROSITE-ProRule" id="PRU00357"/>
    </source>
</evidence>
<feature type="compositionally biased region" description="Basic and acidic residues" evidence="10">
    <location>
        <begin position="755"/>
        <end position="765"/>
    </location>
</feature>
<dbReference type="Pfam" id="PF06203">
    <property type="entry name" value="CCT"/>
    <property type="match status" value="1"/>
</dbReference>
<dbReference type="SMART" id="SM00448">
    <property type="entry name" value="REC"/>
    <property type="match status" value="1"/>
</dbReference>
<evidence type="ECO:0000256" key="3">
    <source>
        <dbReference type="ARBA" id="ARBA00023012"/>
    </source>
</evidence>
<dbReference type="PROSITE" id="PS51017">
    <property type="entry name" value="CCT"/>
    <property type="match status" value="1"/>
</dbReference>
<dbReference type="GO" id="GO:0009736">
    <property type="term" value="P:cytokinin-activated signaling pathway"/>
    <property type="evidence" value="ECO:0007669"/>
    <property type="project" value="InterPro"/>
</dbReference>
<evidence type="ECO:0000256" key="10">
    <source>
        <dbReference type="SAM" id="MobiDB-lite"/>
    </source>
</evidence>
<evidence type="ECO:0000259" key="12">
    <source>
        <dbReference type="PROSITE" id="PS51017"/>
    </source>
</evidence>
<evidence type="ECO:0000259" key="11">
    <source>
        <dbReference type="PROSITE" id="PS50110"/>
    </source>
</evidence>
<dbReference type="InterPro" id="IPR001789">
    <property type="entry name" value="Sig_transdc_resp-reg_receiver"/>
</dbReference>
<comment type="caution">
    <text evidence="13">The sequence shown here is derived from an EMBL/GenBank/DDBJ whole genome shotgun (WGS) entry which is preliminary data.</text>
</comment>
<evidence type="ECO:0000256" key="5">
    <source>
        <dbReference type="ARBA" id="ARBA00023108"/>
    </source>
</evidence>
<evidence type="ECO:0000313" key="13">
    <source>
        <dbReference type="EMBL" id="MBA0615865.1"/>
    </source>
</evidence>
<keyword evidence="3" id="KW-0902">Two-component regulatory system</keyword>
<keyword evidence="7 9" id="KW-0539">Nucleus</keyword>
<dbReference type="InterPro" id="IPR045279">
    <property type="entry name" value="ARR-like"/>
</dbReference>
<comment type="similarity">
    <text evidence="2">Belongs to the ARR-like family.</text>
</comment>
<proteinExistence type="inferred from homology"/>
<feature type="region of interest" description="Disordered" evidence="10">
    <location>
        <begin position="410"/>
        <end position="452"/>
    </location>
</feature>
<sequence length="819" mass="88726">MNVDGDVDKGLRELNHRLYDGSKRTTNGVVAEEHMMLEDVKVNKIAQNVKDGHVVAVQAPAMRQIAQQQPQNAMCYWQRFLHLTTVTVLLVENDDSTRHVVTALLRNCCYDGAYVACANLNIHFTFPVVEAANVLQAWKILEDLTNHIDLILAEVGMPSLSGLVLLSKIMSHKTRKNVPVIMMSSQDSMNLVFKCLSKGAVDFLVKPIRKNELKNLWQHVWRRCHSSSGSGSESGTQTQKSVRSKSVEKSDNNSGSNDEENNGSIGLNIGDGSDDGSGTQNSWTKQAVEVDSPRLVSPSDQVAECPDSTCAQVVHSNAELSGNKWVPVAAAKGCQEQDEQLELPCLSSLLLALLILSIADNVAVGKDLDIGMPRNLDLQLECPVEVPIRTVGAKQINLLDMSSSKFSEQIEKRQLDLNSESPSNKQKSEAANQTGTTSKTTDLKKEIAENEVSNRLSKIPDVNDKTINDSKEPPSVELGLKRLRGVKDAGTVVRDERNVLRRSDSSAFSRYNTASNANKVPVVNIGSLSALDSNLELTRKGSVCDNESHLVNELPNQSSNVGSNNIDMGSTTNNAFAKAAVDKNKSAASSTVRSLHPSSIFLPMKNDLLSATQEVVFDKADDVTTTAGLAQARGIHHELQMQHPSNHYDQHHHLTHGMQQQQPPEHDDLSLKKLAADAPHCGSSNVLGGLVEGNAANYSVNGSASGSNHGSNGPNGSSNAVNTVGTNMESDNGIAGKSGSGDVSGSGSGSGSKADQSKSAHREAALTKFRQKRKERCFQKKVRYQSRKRLAEQRPRIRGQFVRQTVNNDPASNGNSCDE</sequence>
<feature type="compositionally biased region" description="Low complexity" evidence="10">
    <location>
        <begin position="226"/>
        <end position="235"/>
    </location>
</feature>
<dbReference type="AlphaFoldDB" id="A0A7J8RQB2"/>
<comment type="caution">
    <text evidence="8">Lacks conserved residue(s) required for the propagation of feature annotation.</text>
</comment>
<evidence type="ECO:0000256" key="7">
    <source>
        <dbReference type="ARBA" id="ARBA00023242"/>
    </source>
</evidence>
<name>A0A7J8RQB2_GOSDV</name>
<feature type="region of interest" description="Disordered" evidence="10">
    <location>
        <begin position="226"/>
        <end position="281"/>
    </location>
</feature>
<dbReference type="FunFam" id="3.40.50.2300:FF:000214">
    <property type="entry name" value="Two-component response regulator-like PRR37"/>
    <property type="match status" value="1"/>
</dbReference>
<keyword evidence="5" id="KW-0090">Biological rhythms</keyword>
<feature type="compositionally biased region" description="Gly residues" evidence="10">
    <location>
        <begin position="736"/>
        <end position="750"/>
    </location>
</feature>
<dbReference type="EMBL" id="JABFAC010000006">
    <property type="protein sequence ID" value="MBA0615865.1"/>
    <property type="molecule type" value="Genomic_DNA"/>
</dbReference>
<dbReference type="PANTHER" id="PTHR43874">
    <property type="entry name" value="TWO-COMPONENT RESPONSE REGULATOR"/>
    <property type="match status" value="1"/>
</dbReference>
<feature type="domain" description="CCT" evidence="12">
    <location>
        <begin position="762"/>
        <end position="804"/>
    </location>
</feature>
<reference evidence="13 14" key="1">
    <citation type="journal article" date="2019" name="Genome Biol. Evol.">
        <title>Insights into the evolution of the New World diploid cottons (Gossypium, subgenus Houzingenia) based on genome sequencing.</title>
        <authorList>
            <person name="Grover C.E."/>
            <person name="Arick M.A. 2nd"/>
            <person name="Thrash A."/>
            <person name="Conover J.L."/>
            <person name="Sanders W.S."/>
            <person name="Peterson D.G."/>
            <person name="Frelichowski J.E."/>
            <person name="Scheffler J.A."/>
            <person name="Scheffler B.E."/>
            <person name="Wendel J.F."/>
        </authorList>
    </citation>
    <scope>NUCLEOTIDE SEQUENCE [LARGE SCALE GENOMIC DNA]</scope>
    <source>
        <strain evidence="13">27</strain>
        <tissue evidence="13">Leaf</tissue>
    </source>
</reference>
<protein>
    <recommendedName>
        <fullName evidence="15">Two-component response regulator-like APRR7</fullName>
    </recommendedName>
</protein>
<evidence type="ECO:0000256" key="4">
    <source>
        <dbReference type="ARBA" id="ARBA00023015"/>
    </source>
</evidence>
<feature type="region of interest" description="Disordered" evidence="10">
    <location>
        <begin position="702"/>
        <end position="819"/>
    </location>
</feature>
<organism evidence="13 14">
    <name type="scientific">Gossypium davidsonii</name>
    <name type="common">Davidson's cotton</name>
    <name type="synonym">Gossypium klotzschianum subsp. davidsonii</name>
    <dbReference type="NCBI Taxonomy" id="34287"/>
    <lineage>
        <taxon>Eukaryota</taxon>
        <taxon>Viridiplantae</taxon>
        <taxon>Streptophyta</taxon>
        <taxon>Embryophyta</taxon>
        <taxon>Tracheophyta</taxon>
        <taxon>Spermatophyta</taxon>
        <taxon>Magnoliopsida</taxon>
        <taxon>eudicotyledons</taxon>
        <taxon>Gunneridae</taxon>
        <taxon>Pentapetalae</taxon>
        <taxon>rosids</taxon>
        <taxon>malvids</taxon>
        <taxon>Malvales</taxon>
        <taxon>Malvaceae</taxon>
        <taxon>Malvoideae</taxon>
        <taxon>Gossypium</taxon>
    </lineage>
</organism>
<accession>A0A7J8RQB2</accession>
<feature type="compositionally biased region" description="Polar residues" evidence="10">
    <location>
        <begin position="416"/>
        <end position="440"/>
    </location>
</feature>
<evidence type="ECO:0000256" key="8">
    <source>
        <dbReference type="PROSITE-ProRule" id="PRU00169"/>
    </source>
</evidence>
<dbReference type="GO" id="GO:0045892">
    <property type="term" value="P:negative regulation of DNA-templated transcription"/>
    <property type="evidence" value="ECO:0007669"/>
    <property type="project" value="UniProtKB-ARBA"/>
</dbReference>
<dbReference type="GO" id="GO:0010017">
    <property type="term" value="P:red or far-red light signaling pathway"/>
    <property type="evidence" value="ECO:0007669"/>
    <property type="project" value="UniProtKB-ARBA"/>
</dbReference>
<dbReference type="InterPro" id="IPR011006">
    <property type="entry name" value="CheY-like_superfamily"/>
</dbReference>